<dbReference type="STRING" id="1629.IV50_GL000041"/>
<evidence type="ECO:0000256" key="1">
    <source>
        <dbReference type="SAM" id="Phobius"/>
    </source>
</evidence>
<organism evidence="2 3">
    <name type="scientific">Weissella viridescens</name>
    <name type="common">Lactobacillus viridescens</name>
    <dbReference type="NCBI Taxonomy" id="1629"/>
    <lineage>
        <taxon>Bacteria</taxon>
        <taxon>Bacillati</taxon>
        <taxon>Bacillota</taxon>
        <taxon>Bacilli</taxon>
        <taxon>Lactobacillales</taxon>
        <taxon>Lactobacillaceae</taxon>
        <taxon>Weissella</taxon>
    </lineage>
</organism>
<proteinExistence type="predicted"/>
<keyword evidence="1" id="KW-0472">Membrane</keyword>
<evidence type="ECO:0000313" key="2">
    <source>
        <dbReference type="EMBL" id="SUP61544.1"/>
    </source>
</evidence>
<feature type="transmembrane region" description="Helical" evidence="1">
    <location>
        <begin position="88"/>
        <end position="114"/>
    </location>
</feature>
<sequence length="128" mass="14491">MENNSINEVPEAVKGWNWGAFMFNMFWGLGNKSYLPLLVLLPIPVFGFIWAIFCGALGNGWAWKKSGFQNTPEDIATFKQIQDTWNRAGLWMFIIVIASIIVTLILLVFLAQLLPTNLIKNNSSILTR</sequence>
<protein>
    <submittedName>
        <fullName evidence="2">Uncharacterized protein</fullName>
    </submittedName>
</protein>
<dbReference type="AlphaFoldDB" id="A0A380P9M5"/>
<accession>A0A380P9M5</accession>
<dbReference type="EMBL" id="UHIV01000008">
    <property type="protein sequence ID" value="SUP61544.1"/>
    <property type="molecule type" value="Genomic_DNA"/>
</dbReference>
<gene>
    <name evidence="2" type="ORF">NCTC13645_02708</name>
</gene>
<keyword evidence="1" id="KW-1133">Transmembrane helix</keyword>
<dbReference type="Proteomes" id="UP000254621">
    <property type="component" value="Unassembled WGS sequence"/>
</dbReference>
<evidence type="ECO:0000313" key="3">
    <source>
        <dbReference type="Proteomes" id="UP000254621"/>
    </source>
</evidence>
<name>A0A380P9M5_WEIVI</name>
<reference evidence="2 3" key="1">
    <citation type="submission" date="2018-06" db="EMBL/GenBank/DDBJ databases">
        <authorList>
            <consortium name="Pathogen Informatics"/>
            <person name="Doyle S."/>
        </authorList>
    </citation>
    <scope>NUCLEOTIDE SEQUENCE [LARGE SCALE GENOMIC DNA]</scope>
    <source>
        <strain evidence="2 3">NCTC13645</strain>
    </source>
</reference>
<feature type="transmembrane region" description="Helical" evidence="1">
    <location>
        <begin position="34"/>
        <end position="57"/>
    </location>
</feature>
<keyword evidence="1" id="KW-0812">Transmembrane</keyword>